<gene>
    <name evidence="3" type="ORF">NQ318_017452</name>
</gene>
<dbReference type="Pfam" id="PF00554">
    <property type="entry name" value="RHD_DNA_bind"/>
    <property type="match status" value="1"/>
</dbReference>
<dbReference type="InterPro" id="IPR011539">
    <property type="entry name" value="RHD_DNA_bind_dom"/>
</dbReference>
<dbReference type="Gene3D" id="2.60.40.340">
    <property type="entry name" value="Rel homology domain (RHD), DNA-binding domain"/>
    <property type="match status" value="1"/>
</dbReference>
<accession>A0AAV8Z535</accession>
<dbReference type="Proteomes" id="UP001162162">
    <property type="component" value="Unassembled WGS sequence"/>
</dbReference>
<evidence type="ECO:0000259" key="2">
    <source>
        <dbReference type="PROSITE" id="PS50254"/>
    </source>
</evidence>
<dbReference type="GO" id="GO:0000978">
    <property type="term" value="F:RNA polymerase II cis-regulatory region sequence-specific DNA binding"/>
    <property type="evidence" value="ECO:0007669"/>
    <property type="project" value="TreeGrafter"/>
</dbReference>
<evidence type="ECO:0000313" key="3">
    <source>
        <dbReference type="EMBL" id="KAJ8958306.1"/>
    </source>
</evidence>
<dbReference type="SUPFAM" id="SSF49417">
    <property type="entry name" value="p53-like transcription factors"/>
    <property type="match status" value="1"/>
</dbReference>
<evidence type="ECO:0000313" key="4">
    <source>
        <dbReference type="Proteomes" id="UP001162162"/>
    </source>
</evidence>
<dbReference type="InterPro" id="IPR000451">
    <property type="entry name" value="NFkB/Dor"/>
</dbReference>
<dbReference type="InterPro" id="IPR037059">
    <property type="entry name" value="RHD_DNA_bind_dom_sf"/>
</dbReference>
<keyword evidence="4" id="KW-1185">Reference proteome</keyword>
<dbReference type="EMBL" id="JAPWTK010000018">
    <property type="protein sequence ID" value="KAJ8958306.1"/>
    <property type="molecule type" value="Genomic_DNA"/>
</dbReference>
<name>A0AAV8Z535_9CUCU</name>
<dbReference type="GO" id="GO:0000981">
    <property type="term" value="F:DNA-binding transcription factor activity, RNA polymerase II-specific"/>
    <property type="evidence" value="ECO:0007669"/>
    <property type="project" value="TreeGrafter"/>
</dbReference>
<dbReference type="GO" id="GO:0005737">
    <property type="term" value="C:cytoplasm"/>
    <property type="evidence" value="ECO:0007669"/>
    <property type="project" value="InterPro"/>
</dbReference>
<feature type="domain" description="RHD" evidence="2">
    <location>
        <begin position="70"/>
        <end position="233"/>
    </location>
</feature>
<feature type="compositionally biased region" description="Polar residues" evidence="1">
    <location>
        <begin position="1"/>
        <end position="23"/>
    </location>
</feature>
<sequence>MKSQLDMSSYMNVLTPPSSNEDSPQPVYFVASPNSSSFHAPEDYDTSQIPFNIIPQSQSLVDPNTLLNSLSKAKLEFVEQPTDRFRFRYKSEMAGTHGSLTGMNSDKSRKQTYPTVELKNCTGRAIIRCSIYQVNAHEMDFMPHAHRLIMKKGKEEMDDPHDLVVGPEEGYRATFHGMGIIHTAKKNVVSELVKKKTQLREEYVARVEGKRRELTIKEQVEVDLEDILEQRFT</sequence>
<proteinExistence type="predicted"/>
<protein>
    <recommendedName>
        <fullName evidence="2">RHD domain-containing protein</fullName>
    </recommendedName>
</protein>
<feature type="region of interest" description="Disordered" evidence="1">
    <location>
        <begin position="1"/>
        <end position="24"/>
    </location>
</feature>
<dbReference type="PANTHER" id="PTHR24169:SF28">
    <property type="entry name" value="NUCLEAR FACTOR NF-KAPPA-B P110 SUBUNIT"/>
    <property type="match status" value="1"/>
</dbReference>
<reference evidence="3" key="1">
    <citation type="journal article" date="2023" name="Insect Mol. Biol.">
        <title>Genome sequencing provides insights into the evolution of gene families encoding plant cell wall-degrading enzymes in longhorned beetles.</title>
        <authorList>
            <person name="Shin N.R."/>
            <person name="Okamura Y."/>
            <person name="Kirsch R."/>
            <person name="Pauchet Y."/>
        </authorList>
    </citation>
    <scope>NUCLEOTIDE SEQUENCE</scope>
    <source>
        <strain evidence="3">AMC_N1</strain>
    </source>
</reference>
<dbReference type="PANTHER" id="PTHR24169">
    <property type="entry name" value="NUCLEAR FACTOR NF-KAPPA-B PROTEIN"/>
    <property type="match status" value="1"/>
</dbReference>
<evidence type="ECO:0000256" key="1">
    <source>
        <dbReference type="SAM" id="MobiDB-lite"/>
    </source>
</evidence>
<comment type="caution">
    <text evidence="3">The sequence shown here is derived from an EMBL/GenBank/DDBJ whole genome shotgun (WGS) entry which is preliminary data.</text>
</comment>
<dbReference type="AlphaFoldDB" id="A0AAV8Z535"/>
<organism evidence="3 4">
    <name type="scientific">Aromia moschata</name>
    <dbReference type="NCBI Taxonomy" id="1265417"/>
    <lineage>
        <taxon>Eukaryota</taxon>
        <taxon>Metazoa</taxon>
        <taxon>Ecdysozoa</taxon>
        <taxon>Arthropoda</taxon>
        <taxon>Hexapoda</taxon>
        <taxon>Insecta</taxon>
        <taxon>Pterygota</taxon>
        <taxon>Neoptera</taxon>
        <taxon>Endopterygota</taxon>
        <taxon>Coleoptera</taxon>
        <taxon>Polyphaga</taxon>
        <taxon>Cucujiformia</taxon>
        <taxon>Chrysomeloidea</taxon>
        <taxon>Cerambycidae</taxon>
        <taxon>Cerambycinae</taxon>
        <taxon>Callichromatini</taxon>
        <taxon>Aromia</taxon>
    </lineage>
</organism>
<dbReference type="PROSITE" id="PS50254">
    <property type="entry name" value="REL_2"/>
    <property type="match status" value="1"/>
</dbReference>
<dbReference type="InterPro" id="IPR008967">
    <property type="entry name" value="p53-like_TF_DNA-bd_sf"/>
</dbReference>